<evidence type="ECO:0000313" key="10">
    <source>
        <dbReference type="EMBL" id="PIP22442.1"/>
    </source>
</evidence>
<evidence type="ECO:0000256" key="6">
    <source>
        <dbReference type="ARBA" id="ARBA00022898"/>
    </source>
</evidence>
<sequence>MIKKATKISNGVKNILNTIGNTPLIKIGKIYAKLETVNPSGSIKDRMVKYLVEKAEEEGKLEPGYTIIEATSGNTGISFAMISAVKGYNFIAVMPENIGREKRKLMKLFGAKFILTPENHGLAEAIEKTRELAKKYKKVWLPRQFENPDNVRAHQRGLGQEILREMEKIDVFVAGIGTGGTLMGVAKALRNKFPRVKIFGVEAAESLHQIEGISDGIVPKILDFSLIDGMIKIKSEDAIKMAKKLAKKQGLLVGISSGANVLAAQKLSKRYKKVVTVLPDRAERYLELW</sequence>
<protein>
    <recommendedName>
        <fullName evidence="3">cysteine synthase</fullName>
        <ecNumber evidence="3">2.5.1.47</ecNumber>
    </recommendedName>
</protein>
<dbReference type="FunFam" id="3.40.50.1100:FF:000006">
    <property type="entry name" value="Cysteine synthase"/>
    <property type="match status" value="1"/>
</dbReference>
<dbReference type="AlphaFoldDB" id="A0A2G9YTE1"/>
<comment type="catalytic activity">
    <reaction evidence="8">
        <text>O-acetyl-L-serine + hydrogen sulfide = L-cysteine + acetate</text>
        <dbReference type="Rhea" id="RHEA:14829"/>
        <dbReference type="ChEBI" id="CHEBI:29919"/>
        <dbReference type="ChEBI" id="CHEBI:30089"/>
        <dbReference type="ChEBI" id="CHEBI:35235"/>
        <dbReference type="ChEBI" id="CHEBI:58340"/>
        <dbReference type="EC" id="2.5.1.47"/>
    </reaction>
</comment>
<dbReference type="PANTHER" id="PTHR10314">
    <property type="entry name" value="CYSTATHIONINE BETA-SYNTHASE"/>
    <property type="match status" value="1"/>
</dbReference>
<dbReference type="InterPro" id="IPR001926">
    <property type="entry name" value="TrpB-like_PALP"/>
</dbReference>
<evidence type="ECO:0000256" key="2">
    <source>
        <dbReference type="ARBA" id="ARBA00007103"/>
    </source>
</evidence>
<dbReference type="InterPro" id="IPR050214">
    <property type="entry name" value="Cys_Synth/Cystath_Beta-Synth"/>
</dbReference>
<gene>
    <name evidence="10" type="ORF">COX38_00565</name>
</gene>
<evidence type="ECO:0000313" key="11">
    <source>
        <dbReference type="Proteomes" id="UP000229054"/>
    </source>
</evidence>
<keyword evidence="7" id="KW-0198">Cysteine biosynthesis</keyword>
<dbReference type="Proteomes" id="UP000229054">
    <property type="component" value="Unassembled WGS sequence"/>
</dbReference>
<evidence type="ECO:0000256" key="1">
    <source>
        <dbReference type="ARBA" id="ARBA00001933"/>
    </source>
</evidence>
<keyword evidence="6" id="KW-0663">Pyridoxal phosphate</keyword>
<comment type="cofactor">
    <cofactor evidence="1">
        <name>pyridoxal 5'-phosphate</name>
        <dbReference type="ChEBI" id="CHEBI:597326"/>
    </cofactor>
</comment>
<proteinExistence type="inferred from homology"/>
<evidence type="ECO:0000256" key="4">
    <source>
        <dbReference type="ARBA" id="ARBA00022605"/>
    </source>
</evidence>
<comment type="caution">
    <text evidence="10">The sequence shown here is derived from an EMBL/GenBank/DDBJ whole genome shotgun (WGS) entry which is preliminary data.</text>
</comment>
<dbReference type="Pfam" id="PF00291">
    <property type="entry name" value="PALP"/>
    <property type="match status" value="1"/>
</dbReference>
<evidence type="ECO:0000256" key="7">
    <source>
        <dbReference type="ARBA" id="ARBA00023192"/>
    </source>
</evidence>
<dbReference type="CDD" id="cd01561">
    <property type="entry name" value="CBS_like"/>
    <property type="match status" value="1"/>
</dbReference>
<keyword evidence="4" id="KW-0028">Amino-acid biosynthesis</keyword>
<evidence type="ECO:0000256" key="5">
    <source>
        <dbReference type="ARBA" id="ARBA00022679"/>
    </source>
</evidence>
<dbReference type="SUPFAM" id="SSF53686">
    <property type="entry name" value="Tryptophan synthase beta subunit-like PLP-dependent enzymes"/>
    <property type="match status" value="1"/>
</dbReference>
<organism evidence="10 11">
    <name type="scientific">Candidatus Nealsonbacteria bacterium CG23_combo_of_CG06-09_8_20_14_all_39_25</name>
    <dbReference type="NCBI Taxonomy" id="1974723"/>
    <lineage>
        <taxon>Bacteria</taxon>
        <taxon>Candidatus Nealsoniibacteriota</taxon>
    </lineage>
</organism>
<feature type="domain" description="Tryptophan synthase beta chain-like PALP" evidence="9">
    <location>
        <begin position="16"/>
        <end position="280"/>
    </location>
</feature>
<dbReference type="EC" id="2.5.1.47" evidence="3"/>
<dbReference type="EMBL" id="PCRN01000023">
    <property type="protein sequence ID" value="PIP22442.1"/>
    <property type="molecule type" value="Genomic_DNA"/>
</dbReference>
<accession>A0A2G9YTE1</accession>
<dbReference type="InterPro" id="IPR036052">
    <property type="entry name" value="TrpB-like_PALP_sf"/>
</dbReference>
<evidence type="ECO:0000259" key="9">
    <source>
        <dbReference type="Pfam" id="PF00291"/>
    </source>
</evidence>
<name>A0A2G9YTE1_9BACT</name>
<dbReference type="GO" id="GO:0004124">
    <property type="term" value="F:cysteine synthase activity"/>
    <property type="evidence" value="ECO:0007669"/>
    <property type="project" value="UniProtKB-EC"/>
</dbReference>
<reference evidence="10 11" key="1">
    <citation type="submission" date="2017-09" db="EMBL/GenBank/DDBJ databases">
        <title>Depth-based differentiation of microbial function through sediment-hosted aquifers and enrichment of novel symbionts in the deep terrestrial subsurface.</title>
        <authorList>
            <person name="Probst A.J."/>
            <person name="Ladd B."/>
            <person name="Jarett J.K."/>
            <person name="Geller-Mcgrath D.E."/>
            <person name="Sieber C.M."/>
            <person name="Emerson J.B."/>
            <person name="Anantharaman K."/>
            <person name="Thomas B.C."/>
            <person name="Malmstrom R."/>
            <person name="Stieglmeier M."/>
            <person name="Klingl A."/>
            <person name="Woyke T."/>
            <person name="Ryan C.M."/>
            <person name="Banfield J.F."/>
        </authorList>
    </citation>
    <scope>NUCLEOTIDE SEQUENCE [LARGE SCALE GENOMIC DNA]</scope>
    <source>
        <strain evidence="10">CG23_combo_of_CG06-09_8_20_14_all_39_25</strain>
    </source>
</reference>
<evidence type="ECO:0000256" key="8">
    <source>
        <dbReference type="ARBA" id="ARBA00047931"/>
    </source>
</evidence>
<comment type="similarity">
    <text evidence="2">Belongs to the cysteine synthase/cystathionine beta-synthase family.</text>
</comment>
<keyword evidence="5" id="KW-0808">Transferase</keyword>
<evidence type="ECO:0000256" key="3">
    <source>
        <dbReference type="ARBA" id="ARBA00012681"/>
    </source>
</evidence>
<dbReference type="Gene3D" id="3.40.50.1100">
    <property type="match status" value="2"/>
</dbReference>